<accession>A0A1E3HFL0</accession>
<evidence type="ECO:0000313" key="4">
    <source>
        <dbReference type="Proteomes" id="UP000094819"/>
    </source>
</evidence>
<dbReference type="GeneID" id="30197423"/>
<reference evidence="3 4" key="1">
    <citation type="submission" date="2016-06" db="EMBL/GenBank/DDBJ databases">
        <title>Evolution of pathogenesis and genome organization in the Tremellales.</title>
        <authorList>
            <person name="Cuomo C."/>
            <person name="Litvintseva A."/>
            <person name="Heitman J."/>
            <person name="Chen Y."/>
            <person name="Sun S."/>
            <person name="Springer D."/>
            <person name="Dromer F."/>
            <person name="Young S."/>
            <person name="Zeng Q."/>
            <person name="Chapman S."/>
            <person name="Gujja S."/>
            <person name="Saif S."/>
            <person name="Birren B."/>
        </authorList>
    </citation>
    <scope>NUCLEOTIDE SEQUENCE [LARGE SCALE GENOMIC DNA]</scope>
    <source>
        <strain evidence="3 4">CBS 7118</strain>
    </source>
</reference>
<comment type="caution">
    <text evidence="3">The sequence shown here is derived from an EMBL/GenBank/DDBJ whole genome shotgun (WGS) entry which is preliminary data.</text>
</comment>
<feature type="coiled-coil region" evidence="1">
    <location>
        <begin position="173"/>
        <end position="200"/>
    </location>
</feature>
<evidence type="ECO:0000313" key="3">
    <source>
        <dbReference type="EMBL" id="ODN74905.1"/>
    </source>
</evidence>
<organism evidence="3 4">
    <name type="scientific">Cryptococcus wingfieldii CBS 7118</name>
    <dbReference type="NCBI Taxonomy" id="1295528"/>
    <lineage>
        <taxon>Eukaryota</taxon>
        <taxon>Fungi</taxon>
        <taxon>Dikarya</taxon>
        <taxon>Basidiomycota</taxon>
        <taxon>Agaricomycotina</taxon>
        <taxon>Tremellomycetes</taxon>
        <taxon>Tremellales</taxon>
        <taxon>Cryptococcaceae</taxon>
        <taxon>Cryptococcus</taxon>
    </lineage>
</organism>
<dbReference type="Proteomes" id="UP000094819">
    <property type="component" value="Unassembled WGS sequence"/>
</dbReference>
<dbReference type="EMBL" id="AWGH01000058">
    <property type="protein sequence ID" value="ODN74905.1"/>
    <property type="molecule type" value="Genomic_DNA"/>
</dbReference>
<feature type="region of interest" description="Disordered" evidence="2">
    <location>
        <begin position="1"/>
        <end position="30"/>
    </location>
</feature>
<gene>
    <name evidence="3" type="ORF">L198_08212</name>
</gene>
<keyword evidence="4" id="KW-1185">Reference proteome</keyword>
<sequence>MSNSQQTSEAGPSSTPAAAAAGPSTDILPTDPGAMLLKIVQKTEDGPEEANYRFKEVFRMYKEIMKEIDESRLKEKEISEMGDIASEEELRAAYAKLRKRTFESQSAYTSLLSVASTQLIEVSKCCVDAVTKAAACEDEMVEKLRVLNQKMVSMEEGQARLLKETRSRYVSENRVLKMEAQKLRSQVINLEKELRKAKKT</sequence>
<evidence type="ECO:0000256" key="1">
    <source>
        <dbReference type="SAM" id="Coils"/>
    </source>
</evidence>
<name>A0A1E3HFL0_9TREE</name>
<dbReference type="RefSeq" id="XP_019027840.1">
    <property type="nucleotide sequence ID" value="XM_019180183.1"/>
</dbReference>
<keyword evidence="1" id="KW-0175">Coiled coil</keyword>
<proteinExistence type="predicted"/>
<protein>
    <submittedName>
        <fullName evidence="3">Uncharacterized protein</fullName>
    </submittedName>
</protein>
<feature type="compositionally biased region" description="Low complexity" evidence="2">
    <location>
        <begin position="10"/>
        <end position="25"/>
    </location>
</feature>
<evidence type="ECO:0000256" key="2">
    <source>
        <dbReference type="SAM" id="MobiDB-lite"/>
    </source>
</evidence>
<dbReference type="AlphaFoldDB" id="A0A1E3HFL0"/>
<dbReference type="OrthoDB" id="10417790at2759"/>